<evidence type="ECO:0000259" key="2">
    <source>
        <dbReference type="Pfam" id="PF07589"/>
    </source>
</evidence>
<feature type="signal peptide" evidence="1">
    <location>
        <begin position="1"/>
        <end position="27"/>
    </location>
</feature>
<name>A0ABW4Z9L2_9BACT</name>
<proteinExistence type="predicted"/>
<evidence type="ECO:0000256" key="1">
    <source>
        <dbReference type="SAM" id="SignalP"/>
    </source>
</evidence>
<dbReference type="EMBL" id="JBHUJB010000031">
    <property type="protein sequence ID" value="MFD2158685.1"/>
    <property type="molecule type" value="Genomic_DNA"/>
</dbReference>
<reference evidence="4" key="1">
    <citation type="journal article" date="2019" name="Int. J. Syst. Evol. Microbiol.">
        <title>The Global Catalogue of Microorganisms (GCM) 10K type strain sequencing project: providing services to taxonomists for standard genome sequencing and annotation.</title>
        <authorList>
            <consortium name="The Broad Institute Genomics Platform"/>
            <consortium name="The Broad Institute Genome Sequencing Center for Infectious Disease"/>
            <person name="Wu L."/>
            <person name="Ma J."/>
        </authorList>
    </citation>
    <scope>NUCLEOTIDE SEQUENCE [LARGE SCALE GENOMIC DNA]</scope>
    <source>
        <strain evidence="4">CCUG 57942</strain>
    </source>
</reference>
<dbReference type="RefSeq" id="WP_377177826.1">
    <property type="nucleotide sequence ID" value="NZ_JBHUJB010000031.1"/>
</dbReference>
<dbReference type="NCBIfam" id="TIGR02595">
    <property type="entry name" value="PEP_CTERM"/>
    <property type="match status" value="1"/>
</dbReference>
<comment type="caution">
    <text evidence="3">The sequence shown here is derived from an EMBL/GenBank/DDBJ whole genome shotgun (WGS) entry which is preliminary data.</text>
</comment>
<keyword evidence="1" id="KW-0732">Signal</keyword>
<feature type="chain" id="PRO_5045300623" evidence="1">
    <location>
        <begin position="28"/>
        <end position="233"/>
    </location>
</feature>
<evidence type="ECO:0000313" key="4">
    <source>
        <dbReference type="Proteomes" id="UP001597389"/>
    </source>
</evidence>
<evidence type="ECO:0000313" key="3">
    <source>
        <dbReference type="EMBL" id="MFD2158685.1"/>
    </source>
</evidence>
<sequence length="233" mass="23695">MKYNKNRIKTAVLTASMIGGTSAVSKASTLAINFLGGRYSAAKLADVSGTAFGIDAGDWTNTSDTPNGSTTLDGVSFTWTASTEWSQANTFSGTAGAEEIYHGYLDDGGSGATVSISGLSAWLGSNTSYTITFIGSGDSTTTDIRDNVPLFVSDGGASLGSFSINQVITSGGRHSGFGEISGLTSDTLFIDGLPRSGSARGGIAGIAIVAVPEPSSTLLVGLGALTLVIRRKR</sequence>
<accession>A0ABW4Z9L2</accession>
<dbReference type="InterPro" id="IPR013424">
    <property type="entry name" value="Ice-binding_C"/>
</dbReference>
<keyword evidence="4" id="KW-1185">Reference proteome</keyword>
<organism evidence="3 4">
    <name type="scientific">Rubritalea tangerina</name>
    <dbReference type="NCBI Taxonomy" id="430798"/>
    <lineage>
        <taxon>Bacteria</taxon>
        <taxon>Pseudomonadati</taxon>
        <taxon>Verrucomicrobiota</taxon>
        <taxon>Verrucomicrobiia</taxon>
        <taxon>Verrucomicrobiales</taxon>
        <taxon>Rubritaleaceae</taxon>
        <taxon>Rubritalea</taxon>
    </lineage>
</organism>
<dbReference type="Pfam" id="PF07589">
    <property type="entry name" value="PEP-CTERM"/>
    <property type="match status" value="1"/>
</dbReference>
<dbReference type="Proteomes" id="UP001597389">
    <property type="component" value="Unassembled WGS sequence"/>
</dbReference>
<gene>
    <name evidence="3" type="ORF">ACFSW8_07240</name>
</gene>
<protein>
    <submittedName>
        <fullName evidence="3">PEP-CTERM sorting domain-containing protein</fullName>
    </submittedName>
</protein>
<feature type="domain" description="Ice-binding protein C-terminal" evidence="2">
    <location>
        <begin position="210"/>
        <end position="232"/>
    </location>
</feature>